<reference evidence="2 3" key="1">
    <citation type="submission" date="2019-01" db="EMBL/GenBank/DDBJ databases">
        <title>Complete genome sequence of Cohnella hallensis HS21 isolated from Korean fir (Abies koreana) rhizospheric soil.</title>
        <authorList>
            <person name="Jiang L."/>
            <person name="Kang S.W."/>
            <person name="Kim S."/>
            <person name="Jung J."/>
            <person name="Kim C.Y."/>
            <person name="Kim D.H."/>
            <person name="Kim S.W."/>
            <person name="Lee J."/>
        </authorList>
    </citation>
    <scope>NUCLEOTIDE SEQUENCE [LARGE SCALE GENOMIC DNA]</scope>
    <source>
        <strain evidence="2 3">HS21</strain>
    </source>
</reference>
<gene>
    <name evidence="2" type="ORF">KCTCHS21_39460</name>
</gene>
<evidence type="ECO:0000259" key="1">
    <source>
        <dbReference type="Pfam" id="PF13625"/>
    </source>
</evidence>
<evidence type="ECO:0000313" key="2">
    <source>
        <dbReference type="EMBL" id="BBI34547.1"/>
    </source>
</evidence>
<feature type="domain" description="Helicase XPB/Ssl2 N-terminal" evidence="1">
    <location>
        <begin position="350"/>
        <end position="468"/>
    </location>
</feature>
<dbReference type="AlphaFoldDB" id="A0A3T1D8X6"/>
<sequence>MNLKMSVERLSDSIRELIITEPTIKNRLELGEKLEELLSNAQWAKEWKLQSSDTIQLETVKRILFRFGAQPFEIEALIKAQEDVSAITGAEIRVAVARLRRCGILFAVRKAWGDQLVYLPTDNISLWQHLLAPIEGKPLTHLDPREIKLSSSAFRLPLSLELLSVWFEMDGYPISINAKGQLNCSFVTRMKAQMRLTAEELRSLYLSYPQNDQIPANVALALDIGLCSGILRKMDKEIRICEDGLKEWLKCTPSEADNKLYDLIMTRYCSINPEIHLIASAISTMTASEWYYDDALCEVGSAGAINEWLEILESFGWLERGSINGQAIFRKKIDHVAATRTSAVDAGTIFIQPDGEILVPPEIGLGQRWVLGEIAEKVTADAVFVYRLTRESCIKGFDAGHTLQSMIIFLEQSSQQCLPDPVRRALEDWFFSIGKVKFSEEMLLRTENGAVAALLKQDPEISGKLLEQLGERDFIVDASSIKFLRARLVKLGYPPTDQKLNKVMLEELGEKTAVENRLAEQGFINKRHKLSLFEADRLLPSKDELFPGMSSIPTAWLSSSRAYHWSTSRELMQRAIQWQASVQMEHGGERKTFVPHAIEEEEARWSVLGHWRSVSDFDSKGSGLRPVKIRVEEIDELMIVLPSLAYIETN</sequence>
<dbReference type="EMBL" id="AP019400">
    <property type="protein sequence ID" value="BBI34547.1"/>
    <property type="molecule type" value="Genomic_DNA"/>
</dbReference>
<evidence type="ECO:0000313" key="3">
    <source>
        <dbReference type="Proteomes" id="UP000289856"/>
    </source>
</evidence>
<dbReference type="InterPro" id="IPR032830">
    <property type="entry name" value="XPB/Ssl2_N"/>
</dbReference>
<dbReference type="Pfam" id="PF13625">
    <property type="entry name" value="Helicase_C_3"/>
    <property type="match status" value="1"/>
</dbReference>
<organism evidence="2 3">
    <name type="scientific">Cohnella abietis</name>
    <dbReference type="NCBI Taxonomy" id="2507935"/>
    <lineage>
        <taxon>Bacteria</taxon>
        <taxon>Bacillati</taxon>
        <taxon>Bacillota</taxon>
        <taxon>Bacilli</taxon>
        <taxon>Bacillales</taxon>
        <taxon>Paenibacillaceae</taxon>
        <taxon>Cohnella</taxon>
    </lineage>
</organism>
<dbReference type="RefSeq" id="WP_157994078.1">
    <property type="nucleotide sequence ID" value="NZ_AP019400.1"/>
</dbReference>
<name>A0A3T1D8X6_9BACL</name>
<dbReference type="OrthoDB" id="2987331at2"/>
<protein>
    <recommendedName>
        <fullName evidence="1">Helicase XPB/Ssl2 N-terminal domain-containing protein</fullName>
    </recommendedName>
</protein>
<proteinExistence type="predicted"/>
<accession>A0A3T1D8X6</accession>
<dbReference type="KEGG" id="cohn:KCTCHS21_39460"/>
<keyword evidence="3" id="KW-1185">Reference proteome</keyword>
<dbReference type="Proteomes" id="UP000289856">
    <property type="component" value="Chromosome"/>
</dbReference>